<gene>
    <name evidence="1" type="ORF">MML48_2g00007842</name>
</gene>
<evidence type="ECO:0000313" key="1">
    <source>
        <dbReference type="EMBL" id="KAI4467001.1"/>
    </source>
</evidence>
<protein>
    <submittedName>
        <fullName evidence="1">Solute carrier family 22 member</fullName>
    </submittedName>
</protein>
<organism evidence="1 2">
    <name type="scientific">Holotrichia oblita</name>
    <name type="common">Chafer beetle</name>
    <dbReference type="NCBI Taxonomy" id="644536"/>
    <lineage>
        <taxon>Eukaryota</taxon>
        <taxon>Metazoa</taxon>
        <taxon>Ecdysozoa</taxon>
        <taxon>Arthropoda</taxon>
        <taxon>Hexapoda</taxon>
        <taxon>Insecta</taxon>
        <taxon>Pterygota</taxon>
        <taxon>Neoptera</taxon>
        <taxon>Endopterygota</taxon>
        <taxon>Coleoptera</taxon>
        <taxon>Polyphaga</taxon>
        <taxon>Scarabaeiformia</taxon>
        <taxon>Scarabaeidae</taxon>
        <taxon>Melolonthinae</taxon>
        <taxon>Holotrichia</taxon>
    </lineage>
</organism>
<accession>A0ACB9TJF9</accession>
<keyword evidence="2" id="KW-1185">Reference proteome</keyword>
<comment type="caution">
    <text evidence="1">The sequence shown here is derived from an EMBL/GenBank/DDBJ whole genome shotgun (WGS) entry which is preliminary data.</text>
</comment>
<evidence type="ECO:0000313" key="2">
    <source>
        <dbReference type="Proteomes" id="UP001056778"/>
    </source>
</evidence>
<name>A0ACB9TJF9_HOLOL</name>
<dbReference type="EMBL" id="CM043016">
    <property type="protein sequence ID" value="KAI4467001.1"/>
    <property type="molecule type" value="Genomic_DNA"/>
</dbReference>
<sequence>MRSPLTTDIKNVMKDETDLDAPTTLNNTNLFDIENMVINFDEPNQVVDLNENISDEWDSEDDFPLARIQDDLKENAVVWTEDIQHVTRTNPYLEKRGPNVPQNLETTTDLFLHLFAEDLTPNIVFKTNLYALQKSGDSS</sequence>
<dbReference type="Proteomes" id="UP001056778">
    <property type="component" value="Chromosome 2"/>
</dbReference>
<proteinExistence type="predicted"/>
<reference evidence="1" key="1">
    <citation type="submission" date="2022-04" db="EMBL/GenBank/DDBJ databases">
        <title>Chromosome-scale genome assembly of Holotrichia oblita Faldermann.</title>
        <authorList>
            <person name="Rongchong L."/>
        </authorList>
    </citation>
    <scope>NUCLEOTIDE SEQUENCE</scope>
    <source>
        <strain evidence="1">81SQS9</strain>
    </source>
</reference>